<dbReference type="EMBL" id="KV417345">
    <property type="protein sequence ID" value="KZO90334.1"/>
    <property type="molecule type" value="Genomic_DNA"/>
</dbReference>
<gene>
    <name evidence="2" type="ORF">CALVIDRAFT_542821</name>
</gene>
<feature type="region of interest" description="Disordered" evidence="1">
    <location>
        <begin position="1"/>
        <end position="28"/>
    </location>
</feature>
<dbReference type="AlphaFoldDB" id="A0A167G9U5"/>
<sequence length="51" mass="5587">MKASSWSSGKRYTEGTTPTVYARWTPGPTGGLGCRKPLLWDPCDTPREETG</sequence>
<accession>A0A167G9U5</accession>
<organism evidence="2 3">
    <name type="scientific">Calocera viscosa (strain TUFC12733)</name>
    <dbReference type="NCBI Taxonomy" id="1330018"/>
    <lineage>
        <taxon>Eukaryota</taxon>
        <taxon>Fungi</taxon>
        <taxon>Dikarya</taxon>
        <taxon>Basidiomycota</taxon>
        <taxon>Agaricomycotina</taxon>
        <taxon>Dacrymycetes</taxon>
        <taxon>Dacrymycetales</taxon>
        <taxon>Dacrymycetaceae</taxon>
        <taxon>Calocera</taxon>
    </lineage>
</organism>
<proteinExistence type="predicted"/>
<protein>
    <submittedName>
        <fullName evidence="2">Uncharacterized protein</fullName>
    </submittedName>
</protein>
<evidence type="ECO:0000313" key="2">
    <source>
        <dbReference type="EMBL" id="KZO90334.1"/>
    </source>
</evidence>
<feature type="compositionally biased region" description="Polar residues" evidence="1">
    <location>
        <begin position="1"/>
        <end position="19"/>
    </location>
</feature>
<dbReference type="PROSITE" id="PS51257">
    <property type="entry name" value="PROKAR_LIPOPROTEIN"/>
    <property type="match status" value="1"/>
</dbReference>
<evidence type="ECO:0000313" key="3">
    <source>
        <dbReference type="Proteomes" id="UP000076738"/>
    </source>
</evidence>
<evidence type="ECO:0000256" key="1">
    <source>
        <dbReference type="SAM" id="MobiDB-lite"/>
    </source>
</evidence>
<reference evidence="2 3" key="1">
    <citation type="journal article" date="2016" name="Mol. Biol. Evol.">
        <title>Comparative Genomics of Early-Diverging Mushroom-Forming Fungi Provides Insights into the Origins of Lignocellulose Decay Capabilities.</title>
        <authorList>
            <person name="Nagy L.G."/>
            <person name="Riley R."/>
            <person name="Tritt A."/>
            <person name="Adam C."/>
            <person name="Daum C."/>
            <person name="Floudas D."/>
            <person name="Sun H."/>
            <person name="Yadav J.S."/>
            <person name="Pangilinan J."/>
            <person name="Larsson K.H."/>
            <person name="Matsuura K."/>
            <person name="Barry K."/>
            <person name="Labutti K."/>
            <person name="Kuo R."/>
            <person name="Ohm R.A."/>
            <person name="Bhattacharya S.S."/>
            <person name="Shirouzu T."/>
            <person name="Yoshinaga Y."/>
            <person name="Martin F.M."/>
            <person name="Grigoriev I.V."/>
            <person name="Hibbett D.S."/>
        </authorList>
    </citation>
    <scope>NUCLEOTIDE SEQUENCE [LARGE SCALE GENOMIC DNA]</scope>
    <source>
        <strain evidence="2 3">TUFC12733</strain>
    </source>
</reference>
<dbReference type="Proteomes" id="UP000076738">
    <property type="component" value="Unassembled WGS sequence"/>
</dbReference>
<name>A0A167G9U5_CALVF</name>
<keyword evidence="3" id="KW-1185">Reference proteome</keyword>